<dbReference type="RefSeq" id="WP_186951435.1">
    <property type="nucleotide sequence ID" value="NZ_JACOFX010000001.1"/>
</dbReference>
<gene>
    <name evidence="1" type="ORF">H8L47_01315</name>
</gene>
<protein>
    <submittedName>
        <fullName evidence="1">Uncharacterized protein</fullName>
    </submittedName>
</protein>
<keyword evidence="2" id="KW-1185">Reference proteome</keyword>
<sequence length="882" mass="94671">MAVIQIRGFGGMAPSAEPHDLMDNIAVHAKNVDTRFSSLRQFYQPATVGSASPGQTLYKFANSSTFLTRSGDVNFVRGQIPNDSTERTYYTGDGAPKATDSSMTVRQLGVPKPAAAPIVTIVKEVSFTTDDALAAKKKAPTTITNAVRDAISWQYKGLADADLADLHAVPERPWEFDVIRGGRVENGGFIPNTPSDVNLMSADLKYRSDAVGLYVGLFVRAGVWILDRAKLTTSLTAIPSPDTTAKEGTKLFTQEQVTDFVEAVETYFTSRDKEIAPIVAKIKAAKRSFVDLVVNPTTVTSATKGTVDSYYTKSETVAALDAAIASAALDVVRRADSWQVNRGLSVGQATTTITGFIVKQSDGSKTVNVPAMKNWLAAELLAPSPDARRDASEIAAASSEICEQLVTEVAKLRMPISGVADLGSSALSSITGVGGNNVTQTMIALQSELESLVKSIEAMSKTLLDGTEKKIATLFEGDMGGAMPEGEIPIVTARAYVFTEVTDWGEESAPSPVSNIIELDQNDTSKLVLPGAPGGRNITKRRVYRSASGSNTSAFLLLGEYPAEKVNIDDKVPGTQLNESCPTFGWDEPLEDLKGLVGMPNGIMLGFTDATLHACEPYAPYAWPAKYDIPLEYPIVGIAVAGQTAVVTTTGVPYLVTGVDSGSLSAEKLPRNQSCVSKRSMVAIGGSVIYASPDGLVAVEGGDAQVFTGDMISKADWNKYNPSSMFAAEYDGRYHAFYTNLSGQRGCLVFDLANKTLVEHGGTADAAYSDKSTDTLFVLSGSSINDFMPTTGPRMTSVWKSKIFRFSKHAPLAWLHVNAQPGTVKVDIYAEDVLWCTRVMTDKKPVRLPPGRYREFQIIITTDIWVNSVVLTSTTEELKAVQ</sequence>
<evidence type="ECO:0000313" key="2">
    <source>
        <dbReference type="Proteomes" id="UP000646911"/>
    </source>
</evidence>
<dbReference type="Proteomes" id="UP000646911">
    <property type="component" value="Unassembled WGS sequence"/>
</dbReference>
<reference evidence="1 2" key="1">
    <citation type="submission" date="2020-08" db="EMBL/GenBank/DDBJ databases">
        <title>Novel species isolated from subtropical streams in China.</title>
        <authorList>
            <person name="Lu H."/>
        </authorList>
    </citation>
    <scope>NUCLEOTIDE SEQUENCE [LARGE SCALE GENOMIC DNA]</scope>
    <source>
        <strain evidence="1 2">NL8W</strain>
    </source>
</reference>
<accession>A0ABR6Z4W6</accession>
<proteinExistence type="predicted"/>
<dbReference type="EMBL" id="JACOFX010000001">
    <property type="protein sequence ID" value="MBC3906197.1"/>
    <property type="molecule type" value="Genomic_DNA"/>
</dbReference>
<name>A0ABR6Z4W6_9BURK</name>
<evidence type="ECO:0000313" key="1">
    <source>
        <dbReference type="EMBL" id="MBC3906197.1"/>
    </source>
</evidence>
<organism evidence="1 2">
    <name type="scientific">Undibacterium umbellatum</name>
    <dbReference type="NCBI Taxonomy" id="2762300"/>
    <lineage>
        <taxon>Bacteria</taxon>
        <taxon>Pseudomonadati</taxon>
        <taxon>Pseudomonadota</taxon>
        <taxon>Betaproteobacteria</taxon>
        <taxon>Burkholderiales</taxon>
        <taxon>Oxalobacteraceae</taxon>
        <taxon>Undibacterium</taxon>
    </lineage>
</organism>
<comment type="caution">
    <text evidence="1">The sequence shown here is derived from an EMBL/GenBank/DDBJ whole genome shotgun (WGS) entry which is preliminary data.</text>
</comment>